<gene>
    <name evidence="2" type="ORF">DW011_23230</name>
    <name evidence="3" type="ORF">KQP68_04690</name>
    <name evidence="1" type="ORF">PO127_10000</name>
</gene>
<proteinExistence type="predicted"/>
<evidence type="ECO:0000313" key="2">
    <source>
        <dbReference type="EMBL" id="RHL53128.1"/>
    </source>
</evidence>
<accession>A0A139K8N5</accession>
<reference evidence="3 5" key="2">
    <citation type="submission" date="2021-06" db="EMBL/GenBank/DDBJ databases">
        <title>Interrogation of the integrated mobile genetic elements in gut-associated Bacteroides with a consensus prediction approach.</title>
        <authorList>
            <person name="Campbell D.E."/>
            <person name="Leigh J.R."/>
            <person name="Kim T."/>
            <person name="England W."/>
            <person name="Whitaker R.J."/>
            <person name="Degnan P.H."/>
        </authorList>
    </citation>
    <scope>NUCLEOTIDE SEQUENCE [LARGE SCALE GENOMIC DNA]</scope>
    <source>
        <strain evidence="3 5">WAL8669</strain>
    </source>
</reference>
<dbReference type="AlphaFoldDB" id="A0A139K8N5"/>
<organism evidence="2 4">
    <name type="scientific">Bacteroides thetaiotaomicron</name>
    <dbReference type="NCBI Taxonomy" id="818"/>
    <lineage>
        <taxon>Bacteria</taxon>
        <taxon>Pseudomonadati</taxon>
        <taxon>Bacteroidota</taxon>
        <taxon>Bacteroidia</taxon>
        <taxon>Bacteroidales</taxon>
        <taxon>Bacteroidaceae</taxon>
        <taxon>Bacteroides</taxon>
    </lineage>
</organism>
<accession>C6IM74</accession>
<dbReference type="RefSeq" id="WP_008766262.1">
    <property type="nucleotide sequence ID" value="NZ_BAABXH010000001.1"/>
</dbReference>
<dbReference type="EMBL" id="CP083680">
    <property type="protein sequence ID" value="UYU67583.1"/>
    <property type="molecule type" value="Genomic_DNA"/>
</dbReference>
<sequence length="312" mass="36367">MIISASRRTDIPAFYSQWFFNRIKEGYVLVPNPFNPKMISKVSLHPAVVDCIVFWTKNPAPMIDKLDHLQDYKYYFQFTLNPYGEKLENNLPSIDKRIDIFKRLSDKIGKEKVIWRYDPILTNEEYDVSFHKEAFAQIAYGLKDHTEKCMLGFIDHYQHIRTAVGQFNIQPLRKEEIEEIAVSFRNTINEYPAIQLDTCTSKVDLRHLGIPAGLCIDKELIERITGYPLLAKKDKNQRNVCNCIESIDIGTYESCLNGCIYCYAIKGNYNSVEYNTKKHDRNSPLLIGHPAEDDVVKEREMKSLRNNQYSLF</sequence>
<dbReference type="Proteomes" id="UP001217776">
    <property type="component" value="Unassembled WGS sequence"/>
</dbReference>
<name>A0A139K8N5_BACT4</name>
<protein>
    <submittedName>
        <fullName evidence="2">DUF1848 domain-containing protein</fullName>
    </submittedName>
</protein>
<dbReference type="Pfam" id="PF08902">
    <property type="entry name" value="DUF1848"/>
    <property type="match status" value="1"/>
</dbReference>
<dbReference type="EMBL" id="JAQNVG010000013">
    <property type="protein sequence ID" value="MDC2236077.1"/>
    <property type="molecule type" value="Genomic_DNA"/>
</dbReference>
<dbReference type="Proteomes" id="UP000283616">
    <property type="component" value="Unassembled WGS sequence"/>
</dbReference>
<evidence type="ECO:0000313" key="5">
    <source>
        <dbReference type="Proteomes" id="UP001156218"/>
    </source>
</evidence>
<reference evidence="2 4" key="1">
    <citation type="submission" date="2018-08" db="EMBL/GenBank/DDBJ databases">
        <title>A genome reference for cultivated species of the human gut microbiota.</title>
        <authorList>
            <person name="Zou Y."/>
            <person name="Xue W."/>
            <person name="Luo G."/>
        </authorList>
    </citation>
    <scope>NUCLEOTIDE SEQUENCE [LARGE SCALE GENOMIC DNA]</scope>
    <source>
        <strain evidence="2 4">AF37-12</strain>
    </source>
</reference>
<evidence type="ECO:0000313" key="3">
    <source>
        <dbReference type="EMBL" id="UYU67583.1"/>
    </source>
</evidence>
<dbReference type="InterPro" id="IPR014998">
    <property type="entry name" value="DUF1848"/>
</dbReference>
<dbReference type="Proteomes" id="UP001156218">
    <property type="component" value="Chromosome"/>
</dbReference>
<evidence type="ECO:0000313" key="4">
    <source>
        <dbReference type="Proteomes" id="UP000283616"/>
    </source>
</evidence>
<evidence type="ECO:0000313" key="1">
    <source>
        <dbReference type="EMBL" id="MDC2236077.1"/>
    </source>
</evidence>
<reference evidence="1" key="3">
    <citation type="submission" date="2022-10" db="EMBL/GenBank/DDBJ databases">
        <title>Human gut microbiome strain richness.</title>
        <authorList>
            <person name="Chen-Liaw A."/>
        </authorList>
    </citation>
    <scope>NUCLEOTIDE SEQUENCE</scope>
    <source>
        <strain evidence="1">1001283st1_A3_1001283B150304_161114</strain>
    </source>
</reference>
<dbReference type="EMBL" id="QROV01000040">
    <property type="protein sequence ID" value="RHL53128.1"/>
    <property type="molecule type" value="Genomic_DNA"/>
</dbReference>